<proteinExistence type="predicted"/>
<dbReference type="EMBL" id="JACGWN010000012">
    <property type="protein sequence ID" value="KAL0415862.1"/>
    <property type="molecule type" value="Genomic_DNA"/>
</dbReference>
<comment type="caution">
    <text evidence="1">The sequence shown here is derived from an EMBL/GenBank/DDBJ whole genome shotgun (WGS) entry which is preliminary data.</text>
</comment>
<sequence>MSSTDESVRYVERTWAIIPPRPRPGGQGLPCLLMSLAGGGAYFRRLAAF</sequence>
<name>A0AAW2UHL9_9LAMI</name>
<evidence type="ECO:0000313" key="1">
    <source>
        <dbReference type="EMBL" id="KAL0415862.1"/>
    </source>
</evidence>
<reference evidence="1" key="2">
    <citation type="journal article" date="2024" name="Plant">
        <title>Genomic evolution and insights into agronomic trait innovations of Sesamum species.</title>
        <authorList>
            <person name="Miao H."/>
            <person name="Wang L."/>
            <person name="Qu L."/>
            <person name="Liu H."/>
            <person name="Sun Y."/>
            <person name="Le M."/>
            <person name="Wang Q."/>
            <person name="Wei S."/>
            <person name="Zheng Y."/>
            <person name="Lin W."/>
            <person name="Duan Y."/>
            <person name="Cao H."/>
            <person name="Xiong S."/>
            <person name="Wang X."/>
            <person name="Wei L."/>
            <person name="Li C."/>
            <person name="Ma Q."/>
            <person name="Ju M."/>
            <person name="Zhao R."/>
            <person name="Li G."/>
            <person name="Mu C."/>
            <person name="Tian Q."/>
            <person name="Mei H."/>
            <person name="Zhang T."/>
            <person name="Gao T."/>
            <person name="Zhang H."/>
        </authorList>
    </citation>
    <scope>NUCLEOTIDE SEQUENCE</scope>
    <source>
        <strain evidence="1">KEN1</strain>
    </source>
</reference>
<dbReference type="AlphaFoldDB" id="A0AAW2UHL9"/>
<protein>
    <submittedName>
        <fullName evidence="1">Uncharacterized protein</fullName>
    </submittedName>
</protein>
<accession>A0AAW2UHL9</accession>
<gene>
    <name evidence="1" type="ORF">Slati_3418100</name>
</gene>
<reference evidence="1" key="1">
    <citation type="submission" date="2020-06" db="EMBL/GenBank/DDBJ databases">
        <authorList>
            <person name="Li T."/>
            <person name="Hu X."/>
            <person name="Zhang T."/>
            <person name="Song X."/>
            <person name="Zhang H."/>
            <person name="Dai N."/>
            <person name="Sheng W."/>
            <person name="Hou X."/>
            <person name="Wei L."/>
        </authorList>
    </citation>
    <scope>NUCLEOTIDE SEQUENCE</scope>
    <source>
        <strain evidence="1">KEN1</strain>
        <tissue evidence="1">Leaf</tissue>
    </source>
</reference>
<organism evidence="1">
    <name type="scientific">Sesamum latifolium</name>
    <dbReference type="NCBI Taxonomy" id="2727402"/>
    <lineage>
        <taxon>Eukaryota</taxon>
        <taxon>Viridiplantae</taxon>
        <taxon>Streptophyta</taxon>
        <taxon>Embryophyta</taxon>
        <taxon>Tracheophyta</taxon>
        <taxon>Spermatophyta</taxon>
        <taxon>Magnoliopsida</taxon>
        <taxon>eudicotyledons</taxon>
        <taxon>Gunneridae</taxon>
        <taxon>Pentapetalae</taxon>
        <taxon>asterids</taxon>
        <taxon>lamiids</taxon>
        <taxon>Lamiales</taxon>
        <taxon>Pedaliaceae</taxon>
        <taxon>Sesamum</taxon>
    </lineage>
</organism>